<accession>G5JN15</accession>
<keyword evidence="4 7" id="KW-1133">Transmembrane helix</keyword>
<sequence>MQNWKFALGSIMGHKMRSFLTMLGVIIGVASVSVVMAIGTGMRNFIGDQISKYQHDVQIYYSSDEDQYQDEGFGTDSASKNAPKIKEEWLQTISKNVDGVSGYYVTNTTNADVSYSSKKAKSVTLTGVSRTYFDVKKYKVVAGRRLEKSDYTQFSRYIMIDEVLAGKLFSTYDAALNNIIDVGGKQYRVVGVYKDPDAGSSAYGMNSGGNAILTNTQLASEFNVDEIGGVYVHIPDVINSSSSGKEAAKQLTKLSGAKEGHFKTFDLKKVIASANAQLAGITLFIGIIGGTSLLVGGIGVMNIMLVSVTERTREIGLRKALGATRQNILLQFLIESIMLTLIGGIIGLVLAYGLVGLLGNSEGLVNQIGKPIIAFRTVLTSILFAVFVGIVFGILPANKASKLDPIEALRYE</sequence>
<dbReference type="InterPro" id="IPR025857">
    <property type="entry name" value="MacB_PCD"/>
</dbReference>
<dbReference type="GO" id="GO:0022857">
    <property type="term" value="F:transmembrane transporter activity"/>
    <property type="evidence" value="ECO:0007669"/>
    <property type="project" value="TreeGrafter"/>
</dbReference>
<dbReference type="GO" id="GO:0005886">
    <property type="term" value="C:plasma membrane"/>
    <property type="evidence" value="ECO:0007669"/>
    <property type="project" value="UniProtKB-SubCell"/>
</dbReference>
<evidence type="ECO:0000256" key="2">
    <source>
        <dbReference type="ARBA" id="ARBA00022475"/>
    </source>
</evidence>
<organism evidence="10 11">
    <name type="scientific">Streptococcus criceti HS-6</name>
    <dbReference type="NCBI Taxonomy" id="873449"/>
    <lineage>
        <taxon>Bacteria</taxon>
        <taxon>Bacillati</taxon>
        <taxon>Bacillota</taxon>
        <taxon>Bacilli</taxon>
        <taxon>Lactobacillales</taxon>
        <taxon>Streptococcaceae</taxon>
        <taxon>Streptococcus</taxon>
    </lineage>
</organism>
<feature type="domain" description="ABC3 transporter permease C-terminal" evidence="8">
    <location>
        <begin position="287"/>
        <end position="405"/>
    </location>
</feature>
<dbReference type="AlphaFoldDB" id="G5JN15"/>
<feature type="transmembrane region" description="Helical" evidence="7">
    <location>
        <begin position="328"/>
        <end position="353"/>
    </location>
</feature>
<evidence type="ECO:0000313" key="11">
    <source>
        <dbReference type="Proteomes" id="UP000004322"/>
    </source>
</evidence>
<dbReference type="InterPro" id="IPR050250">
    <property type="entry name" value="Macrolide_Exporter_MacB"/>
</dbReference>
<evidence type="ECO:0000256" key="6">
    <source>
        <dbReference type="ARBA" id="ARBA00038076"/>
    </source>
</evidence>
<dbReference type="Pfam" id="PF02687">
    <property type="entry name" value="FtsX"/>
    <property type="match status" value="1"/>
</dbReference>
<keyword evidence="5 7" id="KW-0472">Membrane</keyword>
<dbReference type="PANTHER" id="PTHR30572:SF4">
    <property type="entry name" value="ABC TRANSPORTER PERMEASE YTRF"/>
    <property type="match status" value="1"/>
</dbReference>
<evidence type="ECO:0000256" key="5">
    <source>
        <dbReference type="ARBA" id="ARBA00023136"/>
    </source>
</evidence>
<dbReference type="RefSeq" id="WP_004228084.1">
    <property type="nucleotide sequence ID" value="NZ_AEUV02000002.1"/>
</dbReference>
<gene>
    <name evidence="10" type="ORF">STRCR_1347</name>
</gene>
<dbReference type="PANTHER" id="PTHR30572">
    <property type="entry name" value="MEMBRANE COMPONENT OF TRANSPORTER-RELATED"/>
    <property type="match status" value="1"/>
</dbReference>
<comment type="caution">
    <text evidence="10">The sequence shown here is derived from an EMBL/GenBank/DDBJ whole genome shotgun (WGS) entry which is preliminary data.</text>
</comment>
<dbReference type="EMBL" id="AEUV02000002">
    <property type="protein sequence ID" value="EHI74640.1"/>
    <property type="molecule type" value="Genomic_DNA"/>
</dbReference>
<dbReference type="Pfam" id="PF12704">
    <property type="entry name" value="MacB_PCD"/>
    <property type="match status" value="1"/>
</dbReference>
<comment type="similarity">
    <text evidence="6">Belongs to the ABC-4 integral membrane protein family.</text>
</comment>
<evidence type="ECO:0000313" key="10">
    <source>
        <dbReference type="EMBL" id="EHI74640.1"/>
    </source>
</evidence>
<evidence type="ECO:0000256" key="4">
    <source>
        <dbReference type="ARBA" id="ARBA00022989"/>
    </source>
</evidence>
<name>G5JN15_STRCG</name>
<feature type="domain" description="MacB-like periplasmic core" evidence="9">
    <location>
        <begin position="18"/>
        <end position="237"/>
    </location>
</feature>
<proteinExistence type="inferred from homology"/>
<evidence type="ECO:0000259" key="8">
    <source>
        <dbReference type="Pfam" id="PF02687"/>
    </source>
</evidence>
<reference evidence="10" key="1">
    <citation type="submission" date="2011-07" db="EMBL/GenBank/DDBJ databases">
        <authorList>
            <person name="Stanhope M.J."/>
            <person name="Durkin A.S."/>
            <person name="Hostetler J."/>
            <person name="Kim M."/>
            <person name="Radune D."/>
            <person name="Singh I."/>
            <person name="Town C.D."/>
        </authorList>
    </citation>
    <scope>NUCLEOTIDE SEQUENCE [LARGE SCALE GENOMIC DNA]</scope>
    <source>
        <strain evidence="10">HS-6</strain>
    </source>
</reference>
<dbReference type="Proteomes" id="UP000004322">
    <property type="component" value="Unassembled WGS sequence"/>
</dbReference>
<comment type="subcellular location">
    <subcellularLocation>
        <location evidence="1">Cell membrane</location>
        <topology evidence="1">Multi-pass membrane protein</topology>
    </subcellularLocation>
</comment>
<keyword evidence="3 7" id="KW-0812">Transmembrane</keyword>
<keyword evidence="11" id="KW-1185">Reference proteome</keyword>
<feature type="transmembrane region" description="Helical" evidence="7">
    <location>
        <begin position="373"/>
        <end position="395"/>
    </location>
</feature>
<evidence type="ECO:0000256" key="7">
    <source>
        <dbReference type="SAM" id="Phobius"/>
    </source>
</evidence>
<keyword evidence="2" id="KW-1003">Cell membrane</keyword>
<dbReference type="InterPro" id="IPR003838">
    <property type="entry name" value="ABC3_permease_C"/>
</dbReference>
<protein>
    <recommendedName>
        <fullName evidence="12">Efflux ABC transporter, permease protein</fullName>
    </recommendedName>
</protein>
<evidence type="ECO:0000259" key="9">
    <source>
        <dbReference type="Pfam" id="PF12704"/>
    </source>
</evidence>
<feature type="transmembrane region" description="Helical" evidence="7">
    <location>
        <begin position="278"/>
        <end position="307"/>
    </location>
</feature>
<dbReference type="STRING" id="873449.STRCR_1347"/>
<evidence type="ECO:0000256" key="3">
    <source>
        <dbReference type="ARBA" id="ARBA00022692"/>
    </source>
</evidence>
<dbReference type="OrthoDB" id="9770036at2"/>
<evidence type="ECO:0008006" key="12">
    <source>
        <dbReference type="Google" id="ProtNLM"/>
    </source>
</evidence>
<evidence type="ECO:0000256" key="1">
    <source>
        <dbReference type="ARBA" id="ARBA00004651"/>
    </source>
</evidence>
<dbReference type="eggNOG" id="COG0577">
    <property type="taxonomic scope" value="Bacteria"/>
</dbReference>